<protein>
    <submittedName>
        <fullName evidence="1">Uncharacterized protein</fullName>
    </submittedName>
</protein>
<name>A0A448XH01_9PLAT</name>
<dbReference type="EMBL" id="CAAALY010252654">
    <property type="protein sequence ID" value="VEL36586.1"/>
    <property type="molecule type" value="Genomic_DNA"/>
</dbReference>
<comment type="caution">
    <text evidence="1">The sequence shown here is derived from an EMBL/GenBank/DDBJ whole genome shotgun (WGS) entry which is preliminary data.</text>
</comment>
<evidence type="ECO:0000313" key="2">
    <source>
        <dbReference type="Proteomes" id="UP000784294"/>
    </source>
</evidence>
<proteinExistence type="predicted"/>
<keyword evidence="2" id="KW-1185">Reference proteome</keyword>
<accession>A0A448XH01</accession>
<dbReference type="AlphaFoldDB" id="A0A448XH01"/>
<organism evidence="1 2">
    <name type="scientific">Protopolystoma xenopodis</name>
    <dbReference type="NCBI Taxonomy" id="117903"/>
    <lineage>
        <taxon>Eukaryota</taxon>
        <taxon>Metazoa</taxon>
        <taxon>Spiralia</taxon>
        <taxon>Lophotrochozoa</taxon>
        <taxon>Platyhelminthes</taxon>
        <taxon>Monogenea</taxon>
        <taxon>Polyopisthocotylea</taxon>
        <taxon>Polystomatidea</taxon>
        <taxon>Polystomatidae</taxon>
        <taxon>Protopolystoma</taxon>
    </lineage>
</organism>
<reference evidence="1" key="1">
    <citation type="submission" date="2018-11" db="EMBL/GenBank/DDBJ databases">
        <authorList>
            <consortium name="Pathogen Informatics"/>
        </authorList>
    </citation>
    <scope>NUCLEOTIDE SEQUENCE</scope>
</reference>
<sequence length="136" mass="14939">MSAGGRFTPNAECVDKQVGESGKRAASPNECKARISGSPNIAVCQALRINLIASVACWQMAFSGSWYKKVFGRSPNRLARVCRTLRLQGPSTRRLLKLLSDQMTAEKRVAKFGLAQGVLARLDGHLWLRLETTFST</sequence>
<gene>
    <name evidence="1" type="ORF">PXEA_LOCUS30026</name>
</gene>
<evidence type="ECO:0000313" key="1">
    <source>
        <dbReference type="EMBL" id="VEL36586.1"/>
    </source>
</evidence>
<dbReference type="Proteomes" id="UP000784294">
    <property type="component" value="Unassembled WGS sequence"/>
</dbReference>